<protein>
    <submittedName>
        <fullName evidence="1">Uncharacterized protein</fullName>
    </submittedName>
</protein>
<evidence type="ECO:0000313" key="2">
    <source>
        <dbReference type="Proteomes" id="UP000326268"/>
    </source>
</evidence>
<proteinExistence type="predicted"/>
<reference evidence="1 2" key="1">
    <citation type="submission" date="2019-04" db="EMBL/GenBank/DDBJ databases">
        <title>Friends and foes A comparative genomics studyof 23 Aspergillus species from section Flavi.</title>
        <authorList>
            <consortium name="DOE Joint Genome Institute"/>
            <person name="Kjaerbolling I."/>
            <person name="Vesth T."/>
            <person name="Frisvad J.C."/>
            <person name="Nybo J.L."/>
            <person name="Theobald S."/>
            <person name="Kildgaard S."/>
            <person name="Isbrandt T."/>
            <person name="Kuo A."/>
            <person name="Sato A."/>
            <person name="Lyhne E.K."/>
            <person name="Kogle M.E."/>
            <person name="Wiebenga A."/>
            <person name="Kun R.S."/>
            <person name="Lubbers R.J."/>
            <person name="Makela M.R."/>
            <person name="Barry K."/>
            <person name="Chovatia M."/>
            <person name="Clum A."/>
            <person name="Daum C."/>
            <person name="Haridas S."/>
            <person name="He G."/>
            <person name="LaButti K."/>
            <person name="Lipzen A."/>
            <person name="Mondo S."/>
            <person name="Riley R."/>
            <person name="Salamov A."/>
            <person name="Simmons B.A."/>
            <person name="Magnuson J.K."/>
            <person name="Henrissat B."/>
            <person name="Mortensen U.H."/>
            <person name="Larsen T.O."/>
            <person name="Devries R.P."/>
            <person name="Grigoriev I.V."/>
            <person name="Machida M."/>
            <person name="Baker S.E."/>
            <person name="Andersen M.R."/>
        </authorList>
    </citation>
    <scope>NUCLEOTIDE SEQUENCE [LARGE SCALE GENOMIC DNA]</scope>
    <source>
        <strain evidence="1 2">CBS 763.97</strain>
    </source>
</reference>
<evidence type="ECO:0000313" key="1">
    <source>
        <dbReference type="EMBL" id="KAE8367695.1"/>
    </source>
</evidence>
<accession>A0A5N7ADC5</accession>
<dbReference type="EMBL" id="ML737594">
    <property type="protein sequence ID" value="KAE8367695.1"/>
    <property type="molecule type" value="Genomic_DNA"/>
</dbReference>
<dbReference type="AlphaFoldDB" id="A0A5N7ADC5"/>
<dbReference type="GeneID" id="43661696"/>
<keyword evidence="2" id="KW-1185">Reference proteome</keyword>
<name>A0A5N7ADC5_9EURO</name>
<organism evidence="1 2">
    <name type="scientific">Aspergillus caelatus</name>
    <dbReference type="NCBI Taxonomy" id="61420"/>
    <lineage>
        <taxon>Eukaryota</taxon>
        <taxon>Fungi</taxon>
        <taxon>Dikarya</taxon>
        <taxon>Ascomycota</taxon>
        <taxon>Pezizomycotina</taxon>
        <taxon>Eurotiomycetes</taxon>
        <taxon>Eurotiomycetidae</taxon>
        <taxon>Eurotiales</taxon>
        <taxon>Aspergillaceae</taxon>
        <taxon>Aspergillus</taxon>
        <taxon>Aspergillus subgen. Circumdati</taxon>
    </lineage>
</organism>
<dbReference type="Proteomes" id="UP000326268">
    <property type="component" value="Unassembled WGS sequence"/>
</dbReference>
<dbReference type="RefSeq" id="XP_031930776.1">
    <property type="nucleotide sequence ID" value="XM_032077250.1"/>
</dbReference>
<gene>
    <name evidence="1" type="ORF">BDV27DRAFT_66553</name>
</gene>
<sequence length="76" mass="8801">MPLNPYFFFFFKQDFFVVFLATYAVRGGFSDLFLIIFSSITLFFTSPGFMRHALFGCICLVPRNDEYEYGVHSGSI</sequence>